<dbReference type="Proteomes" id="UP000291949">
    <property type="component" value="Unassembled WGS sequence"/>
</dbReference>
<organism evidence="4 5">
    <name type="scientific">Staphylococcus capitis</name>
    <dbReference type="NCBI Taxonomy" id="29388"/>
    <lineage>
        <taxon>Bacteria</taxon>
        <taxon>Bacillati</taxon>
        <taxon>Bacillota</taxon>
        <taxon>Bacilli</taxon>
        <taxon>Bacillales</taxon>
        <taxon>Staphylococcaceae</taxon>
        <taxon>Staphylococcus</taxon>
    </lineage>
</organism>
<evidence type="ECO:0000313" key="5">
    <source>
        <dbReference type="Proteomes" id="UP000291949"/>
    </source>
</evidence>
<dbReference type="AlphaFoldDB" id="A0A7Z8E321"/>
<reference evidence="6 7" key="2">
    <citation type="submission" date="2020-04" db="EMBL/GenBank/DDBJ databases">
        <title>The Epidemiology and Molecular Characteristics of Linezolid-Resistant Staphylococcus capitis in Huashan Hospital, Shanghai.</title>
        <authorList>
            <person name="Ding L."/>
            <person name="Li P."/>
            <person name="Yang Y."/>
            <person name="Lin D."/>
            <person name="Xu X."/>
        </authorList>
    </citation>
    <scope>NUCLEOTIDE SEQUENCE [LARGE SCALE GENOMIC DNA]</scope>
    <source>
        <strain evidence="3 7">12-86</strain>
        <strain evidence="2 6">17-84</strain>
    </source>
</reference>
<protein>
    <recommendedName>
        <fullName evidence="8">DUF3278 domain-containing protein</fullName>
    </recommendedName>
</protein>
<dbReference type="EMBL" id="SCHC01000002">
    <property type="protein sequence ID" value="TBW76817.1"/>
    <property type="molecule type" value="Genomic_DNA"/>
</dbReference>
<dbReference type="Proteomes" id="UP000550736">
    <property type="component" value="Unassembled WGS sequence"/>
</dbReference>
<dbReference type="RefSeq" id="WP_049427824.1">
    <property type="nucleotide sequence ID" value="NZ_AP014956.1"/>
</dbReference>
<evidence type="ECO:0000313" key="2">
    <source>
        <dbReference type="EMBL" id="NMK54878.1"/>
    </source>
</evidence>
<evidence type="ECO:0000313" key="6">
    <source>
        <dbReference type="Proteomes" id="UP000538955"/>
    </source>
</evidence>
<feature type="transmembrane region" description="Helical" evidence="1">
    <location>
        <begin position="136"/>
        <end position="160"/>
    </location>
</feature>
<feature type="transmembrane region" description="Helical" evidence="1">
    <location>
        <begin position="64"/>
        <end position="83"/>
    </location>
</feature>
<sequence>MSNFNDLMLNWITSTSTKKDEREKSELNQKLANMFAINYLVTVLTIVFFTIIDMYHHTITMHTIVLFAVFFIFNIILIINFGKNKHFEEVAYSPKEYKKLIRRYGILSVVFMVYFGVCMTLIGVIIDYLWNDPIDWSGHLLNGLISGVIFGGFMFCVYLVKLKKEY</sequence>
<evidence type="ECO:0000256" key="1">
    <source>
        <dbReference type="SAM" id="Phobius"/>
    </source>
</evidence>
<reference evidence="4 5" key="1">
    <citation type="journal article" date="2019" name="Sci. Transl. Med.">
        <title>Quorum sensing between bacterial species on the skin protects against epidermal injury in atopic dermatitis.</title>
        <authorList>
            <person name="Williams M.R."/>
        </authorList>
    </citation>
    <scope>NUCLEOTIDE SEQUENCE [LARGE SCALE GENOMIC DNA]</scope>
    <source>
        <strain evidence="4 5">H8</strain>
    </source>
</reference>
<feature type="transmembrane region" description="Helical" evidence="1">
    <location>
        <begin position="104"/>
        <end position="130"/>
    </location>
</feature>
<keyword evidence="6" id="KW-1185">Reference proteome</keyword>
<keyword evidence="1" id="KW-0812">Transmembrane</keyword>
<accession>A0A7Z8E321</accession>
<evidence type="ECO:0000313" key="7">
    <source>
        <dbReference type="Proteomes" id="UP000550736"/>
    </source>
</evidence>
<evidence type="ECO:0000313" key="3">
    <source>
        <dbReference type="EMBL" id="NMK98003.1"/>
    </source>
</evidence>
<dbReference type="EMBL" id="JABBLX010000023">
    <property type="protein sequence ID" value="NMK98003.1"/>
    <property type="molecule type" value="Genomic_DNA"/>
</dbReference>
<dbReference type="EMBL" id="JABBMI010000069">
    <property type="protein sequence ID" value="NMK54878.1"/>
    <property type="molecule type" value="Genomic_DNA"/>
</dbReference>
<evidence type="ECO:0008006" key="8">
    <source>
        <dbReference type="Google" id="ProtNLM"/>
    </source>
</evidence>
<evidence type="ECO:0000313" key="4">
    <source>
        <dbReference type="EMBL" id="TBW76817.1"/>
    </source>
</evidence>
<feature type="transmembrane region" description="Helical" evidence="1">
    <location>
        <begin position="31"/>
        <end position="52"/>
    </location>
</feature>
<proteinExistence type="predicted"/>
<dbReference type="Proteomes" id="UP000538955">
    <property type="component" value="Unassembled WGS sequence"/>
</dbReference>
<keyword evidence="1" id="KW-1133">Transmembrane helix</keyword>
<name>A0A7Z8E321_STACP</name>
<comment type="caution">
    <text evidence="4">The sequence shown here is derived from an EMBL/GenBank/DDBJ whole genome shotgun (WGS) entry which is preliminary data.</text>
</comment>
<gene>
    <name evidence="4" type="ORF">EQ811_08095</name>
    <name evidence="3" type="ORF">HHM13_07845</name>
    <name evidence="2" type="ORF">HHM24_09100</name>
</gene>
<keyword evidence="1" id="KW-0472">Membrane</keyword>